<keyword evidence="9" id="KW-0720">Serine protease</keyword>
<dbReference type="InterPro" id="IPR023415">
    <property type="entry name" value="LDLR_class-A_CS"/>
</dbReference>
<gene>
    <name evidence="12" type="primary">PCE_7</name>
    <name evidence="12" type="ORF">CM83_60411</name>
</gene>
<evidence type="ECO:0000256" key="8">
    <source>
        <dbReference type="PROSITE-ProRule" id="PRU00124"/>
    </source>
</evidence>
<dbReference type="GO" id="GO:0004252">
    <property type="term" value="F:serine-type endopeptidase activity"/>
    <property type="evidence" value="ECO:0007669"/>
    <property type="project" value="InterPro"/>
</dbReference>
<feature type="disulfide bond" evidence="8">
    <location>
        <begin position="40"/>
        <end position="55"/>
    </location>
</feature>
<dbReference type="EMBL" id="GBHO01002301">
    <property type="protein sequence ID" value="JAG41303.1"/>
    <property type="molecule type" value="Transcribed_RNA"/>
</dbReference>
<feature type="disulfide bond" evidence="8">
    <location>
        <begin position="74"/>
        <end position="89"/>
    </location>
</feature>
<dbReference type="InterPro" id="IPR002172">
    <property type="entry name" value="LDrepeatLR_classA_rpt"/>
</dbReference>
<reference evidence="12" key="1">
    <citation type="journal article" date="2014" name="PLoS ONE">
        <title>Transcriptome-Based Identification of ABC Transporters in the Western Tarnished Plant Bug Lygus hesperus.</title>
        <authorList>
            <person name="Hull J.J."/>
            <person name="Chaney K."/>
            <person name="Geib S.M."/>
            <person name="Fabrick J.A."/>
            <person name="Brent C.S."/>
            <person name="Walsh D."/>
            <person name="Lavine L.C."/>
        </authorList>
    </citation>
    <scope>NUCLEOTIDE SEQUENCE</scope>
</reference>
<dbReference type="PANTHER" id="PTHR24252">
    <property type="entry name" value="ACROSIN-RELATED"/>
    <property type="match status" value="1"/>
</dbReference>
<evidence type="ECO:0000256" key="6">
    <source>
        <dbReference type="ARBA" id="ARBA00068096"/>
    </source>
</evidence>
<feature type="disulfide bond" evidence="8">
    <location>
        <begin position="62"/>
        <end position="80"/>
    </location>
</feature>
<dbReference type="PANTHER" id="PTHR24252:SF7">
    <property type="entry name" value="HYALIN"/>
    <property type="match status" value="1"/>
</dbReference>
<comment type="subcellular location">
    <subcellularLocation>
        <location evidence="1">Secreted</location>
    </subcellularLocation>
</comment>
<dbReference type="Pfam" id="PF00057">
    <property type="entry name" value="Ldl_recept_a"/>
    <property type="match status" value="1"/>
</dbReference>
<dbReference type="Gene3D" id="4.10.400.10">
    <property type="entry name" value="Low-density Lipoprotein Receptor"/>
    <property type="match status" value="2"/>
</dbReference>
<dbReference type="InterPro" id="IPR009003">
    <property type="entry name" value="Peptidase_S1_PA"/>
</dbReference>
<evidence type="ECO:0000256" key="2">
    <source>
        <dbReference type="ARBA" id="ARBA00022525"/>
    </source>
</evidence>
<evidence type="ECO:0000313" key="13">
    <source>
        <dbReference type="EMBL" id="JAG51962.1"/>
    </source>
</evidence>
<dbReference type="PROSITE" id="PS00135">
    <property type="entry name" value="TRYPSIN_SER"/>
    <property type="match status" value="1"/>
</dbReference>
<accession>A0A0A9ZD85</accession>
<dbReference type="PRINTS" id="PR00722">
    <property type="entry name" value="CHYMOTRYPSIN"/>
</dbReference>
<dbReference type="SMART" id="SM00020">
    <property type="entry name" value="Tryp_SPc"/>
    <property type="match status" value="1"/>
</dbReference>
<dbReference type="InterPro" id="IPR018114">
    <property type="entry name" value="TRYPSIN_HIS"/>
</dbReference>
<dbReference type="SMART" id="SM00680">
    <property type="entry name" value="CLIP"/>
    <property type="match status" value="1"/>
</dbReference>
<evidence type="ECO:0000259" key="11">
    <source>
        <dbReference type="PROSITE" id="PS50240"/>
    </source>
</evidence>
<dbReference type="CDD" id="cd00190">
    <property type="entry name" value="Tryp_SPc"/>
    <property type="match status" value="1"/>
</dbReference>
<evidence type="ECO:0000256" key="7">
    <source>
        <dbReference type="ARBA" id="ARBA00076468"/>
    </source>
</evidence>
<dbReference type="CDD" id="cd00112">
    <property type="entry name" value="LDLa"/>
    <property type="match status" value="2"/>
</dbReference>
<keyword evidence="9" id="KW-0645">Protease</keyword>
<comment type="similarity">
    <text evidence="5">Belongs to the peptidase S1 family. CLIP subfamily.</text>
</comment>
<name>A0A0A9ZD85_LYGHE</name>
<reference evidence="12" key="2">
    <citation type="submission" date="2014-07" db="EMBL/GenBank/DDBJ databases">
        <authorList>
            <person name="Hull J."/>
        </authorList>
    </citation>
    <scope>NUCLEOTIDE SEQUENCE</scope>
</reference>
<evidence type="ECO:0000256" key="10">
    <source>
        <dbReference type="SAM" id="SignalP"/>
    </source>
</evidence>
<dbReference type="SUPFAM" id="SSF50494">
    <property type="entry name" value="Trypsin-like serine proteases"/>
    <property type="match status" value="1"/>
</dbReference>
<dbReference type="InterPro" id="IPR022700">
    <property type="entry name" value="CLIP"/>
</dbReference>
<feature type="disulfide bond" evidence="8">
    <location>
        <begin position="28"/>
        <end position="46"/>
    </location>
</feature>
<dbReference type="SUPFAM" id="SSF57424">
    <property type="entry name" value="LDL receptor-like module"/>
    <property type="match status" value="2"/>
</dbReference>
<dbReference type="EMBL" id="GBRD01013864">
    <property type="protein sequence ID" value="JAG51962.1"/>
    <property type="molecule type" value="Transcribed_RNA"/>
</dbReference>
<feature type="domain" description="Peptidase S1" evidence="11">
    <location>
        <begin position="221"/>
        <end position="458"/>
    </location>
</feature>
<proteinExistence type="inferred from homology"/>
<dbReference type="InterPro" id="IPR036055">
    <property type="entry name" value="LDL_receptor-like_sf"/>
</dbReference>
<feature type="signal peptide" evidence="10">
    <location>
        <begin position="1"/>
        <end position="20"/>
    </location>
</feature>
<dbReference type="GO" id="GO:0005576">
    <property type="term" value="C:extracellular region"/>
    <property type="evidence" value="ECO:0007669"/>
    <property type="project" value="UniProtKB-SubCell"/>
</dbReference>
<evidence type="ECO:0000256" key="5">
    <source>
        <dbReference type="ARBA" id="ARBA00024195"/>
    </source>
</evidence>
<dbReference type="GO" id="GO:0006508">
    <property type="term" value="P:proteolysis"/>
    <property type="evidence" value="ECO:0007669"/>
    <property type="project" value="UniProtKB-KW"/>
</dbReference>
<dbReference type="SMART" id="SM00192">
    <property type="entry name" value="LDLa"/>
    <property type="match status" value="2"/>
</dbReference>
<dbReference type="InterPro" id="IPR001254">
    <property type="entry name" value="Trypsin_dom"/>
</dbReference>
<keyword evidence="3 10" id="KW-0732">Signal</keyword>
<dbReference type="PROSITE" id="PS50068">
    <property type="entry name" value="LDLRA_2"/>
    <property type="match status" value="2"/>
</dbReference>
<keyword evidence="2" id="KW-0964">Secreted</keyword>
<dbReference type="EMBL" id="GBRD01013863">
    <property type="protein sequence ID" value="JAG51963.1"/>
    <property type="molecule type" value="Transcribed_RNA"/>
</dbReference>
<dbReference type="InterPro" id="IPR001314">
    <property type="entry name" value="Peptidase_S1A"/>
</dbReference>
<dbReference type="InterPro" id="IPR043504">
    <property type="entry name" value="Peptidase_S1_PA_chymotrypsin"/>
</dbReference>
<evidence type="ECO:0000256" key="4">
    <source>
        <dbReference type="ARBA" id="ARBA00023157"/>
    </source>
</evidence>
<dbReference type="PROSITE" id="PS00134">
    <property type="entry name" value="TRYPSIN_HIS"/>
    <property type="match status" value="1"/>
</dbReference>
<feature type="disulfide bond" evidence="8">
    <location>
        <begin position="55"/>
        <end position="67"/>
    </location>
</feature>
<evidence type="ECO:0000256" key="3">
    <source>
        <dbReference type="ARBA" id="ARBA00022729"/>
    </source>
</evidence>
<keyword evidence="9" id="KW-0378">Hydrolase</keyword>
<comment type="caution">
    <text evidence="8">Lacks conserved residue(s) required for the propagation of feature annotation.</text>
</comment>
<keyword evidence="4 8" id="KW-1015">Disulfide bond</keyword>
<sequence>MNWLLCAFAAVIIDASSVSSVPECQFLCDVTKCLENSRRCDGIKDCDDLSDENDCTRCEFMCDVDKCIENTRRCDGVDDCGDLTDERNCVQSVAESGSNATAEEKTLHHILPFIKPKERDTRCTGAKSEPGQCVAIETCPMKELYEDYVKYKGYFCVTPGQQVGVCCPFGYNSRVKRQTTTAPVVVNIDEQKKEQEGDSTDYTYLGEPDICGFSTKQLARVVRPQAAGMRDYPWIAALLTVEYFHYCGGTIISPRYVLTAAHCVPPGTLAEKIIVRVGEYDFRLANDSQAADFKVEQILAHEDYDTGTYENDIALLKLAEAVTYGVYVQPVCLPTRPQDMANNFTDTNTIVAGWGTTEYGGPLSDVLMEVPVPVWEQEDCVNSFTQTVFDTAMCAAGHEGGKDSCQGDSGGPLVTQRDDSRWMTIGVVSWGVRCGDKGKPGVYTRVNMYIPWIAAHLQQ</sequence>
<feature type="chain" id="PRO_5015034140" description="Phenoloxidase-activating factor 2" evidence="10">
    <location>
        <begin position="21"/>
        <end position="459"/>
    </location>
</feature>
<evidence type="ECO:0000256" key="1">
    <source>
        <dbReference type="ARBA" id="ARBA00004613"/>
    </source>
</evidence>
<evidence type="ECO:0000256" key="9">
    <source>
        <dbReference type="RuleBase" id="RU363034"/>
    </source>
</evidence>
<dbReference type="Pfam" id="PF00089">
    <property type="entry name" value="Trypsin"/>
    <property type="match status" value="1"/>
</dbReference>
<dbReference type="InterPro" id="IPR033116">
    <property type="entry name" value="TRYPSIN_SER"/>
</dbReference>
<dbReference type="AlphaFoldDB" id="A0A0A9ZD85"/>
<dbReference type="PROSITE" id="PS50240">
    <property type="entry name" value="TRYPSIN_DOM"/>
    <property type="match status" value="1"/>
</dbReference>
<evidence type="ECO:0000313" key="12">
    <source>
        <dbReference type="EMBL" id="JAG41303.1"/>
    </source>
</evidence>
<dbReference type="PROSITE" id="PS01209">
    <property type="entry name" value="LDLRA_1"/>
    <property type="match status" value="1"/>
</dbReference>
<organism evidence="12">
    <name type="scientific">Lygus hesperus</name>
    <name type="common">Western plant bug</name>
    <dbReference type="NCBI Taxonomy" id="30085"/>
    <lineage>
        <taxon>Eukaryota</taxon>
        <taxon>Metazoa</taxon>
        <taxon>Ecdysozoa</taxon>
        <taxon>Arthropoda</taxon>
        <taxon>Hexapoda</taxon>
        <taxon>Insecta</taxon>
        <taxon>Pterygota</taxon>
        <taxon>Neoptera</taxon>
        <taxon>Paraneoptera</taxon>
        <taxon>Hemiptera</taxon>
        <taxon>Heteroptera</taxon>
        <taxon>Panheteroptera</taxon>
        <taxon>Cimicomorpha</taxon>
        <taxon>Miridae</taxon>
        <taxon>Mirini</taxon>
        <taxon>Lygus</taxon>
    </lineage>
</organism>
<dbReference type="FunFam" id="2.40.10.10:FF:000038">
    <property type="entry name" value="Serine protease"/>
    <property type="match status" value="1"/>
</dbReference>
<dbReference type="Gene3D" id="2.40.10.10">
    <property type="entry name" value="Trypsin-like serine proteases"/>
    <property type="match status" value="1"/>
</dbReference>
<protein>
    <recommendedName>
        <fullName evidence="6">Phenoloxidase-activating factor 2</fullName>
    </recommendedName>
    <alternativeName>
        <fullName evidence="7">Prophenoloxidase-activating factor II</fullName>
    </alternativeName>
</protein>
<reference evidence="13" key="3">
    <citation type="submission" date="2014-09" db="EMBL/GenBank/DDBJ databases">
        <authorList>
            <person name="Magalhaes I.L.F."/>
            <person name="Oliveira U."/>
            <person name="Santos F.R."/>
            <person name="Vidigal T.H.D.A."/>
            <person name="Brescovit A.D."/>
            <person name="Santos A.J."/>
        </authorList>
    </citation>
    <scope>NUCLEOTIDE SEQUENCE</scope>
</reference>